<proteinExistence type="predicted"/>
<dbReference type="Pfam" id="PF18990">
    <property type="entry name" value="DUF5723"/>
    <property type="match status" value="1"/>
</dbReference>
<keyword evidence="1" id="KW-0732">Signal</keyword>
<sequence length="407" mass="43786">MSRRLFLCCLLMVMPASVFAQGKAVGMAGAYSLAARGAEAPSWNPATLAWSSQLHIQIASIRLLATNNSFSYSDYKRWNGKTWDDQDKAKILASIPGPNFEIQADTKVMIPGLAWGSWAVTAETHGGGKAGVPKEFARLVFFGNTPEEAFDLDGAGGEGLAYSEYRISHARPIGSYKTWDLVAGGSFKYLQGWAYAEVTEASGELVTTIDALKGHGIVEELTSLGGSGFAFDFGVAAKRDDGWQAGLALRNLFGSIKWTKETKWYRQTVDADSVTLNDFEDDSDAVVDTSEDGPAPDFSRSLAPSLTLGIARPTAWAYLEMNIEQGLQKGPMTTTTPRLSLGLARSLWWRFQGRMGLAFGGIDGPVLAFGSGLNLWGIELEGAYYSTGTLNPFSGKGAGVGFSIGYR</sequence>
<accession>A0A948RWP7</accession>
<feature type="signal peptide" evidence="1">
    <location>
        <begin position="1"/>
        <end position="20"/>
    </location>
</feature>
<dbReference type="InterPro" id="IPR043781">
    <property type="entry name" value="DUF5723"/>
</dbReference>
<comment type="caution">
    <text evidence="3">The sequence shown here is derived from an EMBL/GenBank/DDBJ whole genome shotgun (WGS) entry which is preliminary data.</text>
</comment>
<protein>
    <recommendedName>
        <fullName evidence="2">DUF5723 domain-containing protein</fullName>
    </recommendedName>
</protein>
<evidence type="ECO:0000313" key="3">
    <source>
        <dbReference type="EMBL" id="MBU2690943.1"/>
    </source>
</evidence>
<name>A0A948RWP7_UNCEI</name>
<organism evidence="3 4">
    <name type="scientific">Eiseniibacteriota bacterium</name>
    <dbReference type="NCBI Taxonomy" id="2212470"/>
    <lineage>
        <taxon>Bacteria</taxon>
        <taxon>Candidatus Eiseniibacteriota</taxon>
    </lineage>
</organism>
<evidence type="ECO:0000256" key="1">
    <source>
        <dbReference type="SAM" id="SignalP"/>
    </source>
</evidence>
<dbReference type="AlphaFoldDB" id="A0A948RWP7"/>
<evidence type="ECO:0000259" key="2">
    <source>
        <dbReference type="Pfam" id="PF18990"/>
    </source>
</evidence>
<dbReference type="Gene3D" id="2.40.160.60">
    <property type="entry name" value="Outer membrane protein transport protein (OMPP1/FadL/TodX)"/>
    <property type="match status" value="1"/>
</dbReference>
<dbReference type="EMBL" id="JAHJDP010000042">
    <property type="protein sequence ID" value="MBU2690943.1"/>
    <property type="molecule type" value="Genomic_DNA"/>
</dbReference>
<feature type="domain" description="DUF5723" evidence="2">
    <location>
        <begin position="48"/>
        <end position="292"/>
    </location>
</feature>
<evidence type="ECO:0000313" key="4">
    <source>
        <dbReference type="Proteomes" id="UP000777784"/>
    </source>
</evidence>
<gene>
    <name evidence="3" type="ORF">KJ970_08440</name>
</gene>
<feature type="chain" id="PRO_5038084030" description="DUF5723 domain-containing protein" evidence="1">
    <location>
        <begin position="21"/>
        <end position="407"/>
    </location>
</feature>
<reference evidence="3" key="1">
    <citation type="submission" date="2021-05" db="EMBL/GenBank/DDBJ databases">
        <title>Energy efficiency and biological interactions define the core microbiome of deep oligotrophic groundwater.</title>
        <authorList>
            <person name="Mehrshad M."/>
            <person name="Lopez-Fernandez M."/>
            <person name="Bell E."/>
            <person name="Bernier-Latmani R."/>
            <person name="Bertilsson S."/>
            <person name="Dopson M."/>
        </authorList>
    </citation>
    <scope>NUCLEOTIDE SEQUENCE</scope>
    <source>
        <strain evidence="3">Modern_marine.mb.64</strain>
    </source>
</reference>
<dbReference type="Proteomes" id="UP000777784">
    <property type="component" value="Unassembled WGS sequence"/>
</dbReference>